<gene>
    <name evidence="3" type="primary">8229492</name>
    <name evidence="2" type="ORF">Phum_PHUM283360</name>
</gene>
<keyword evidence="4" id="KW-1185">Reference proteome</keyword>
<dbReference type="HOGENOM" id="CLU_2743082_0_0_1"/>
<reference evidence="3" key="3">
    <citation type="submission" date="2021-02" db="UniProtKB">
        <authorList>
            <consortium name="EnsemblMetazoa"/>
        </authorList>
    </citation>
    <scope>IDENTIFICATION</scope>
    <source>
        <strain evidence="3">USDA</strain>
    </source>
</reference>
<protein>
    <submittedName>
        <fullName evidence="2 3">Uncharacterized protein</fullName>
    </submittedName>
</protein>
<name>E0VL74_PEDHC</name>
<feature type="transmembrane region" description="Helical" evidence="1">
    <location>
        <begin position="30"/>
        <end position="48"/>
    </location>
</feature>
<keyword evidence="1" id="KW-1133">Transmembrane helix</keyword>
<reference evidence="2" key="2">
    <citation type="submission" date="2007-04" db="EMBL/GenBank/DDBJ databases">
        <title>The genome of the human body louse.</title>
        <authorList>
            <consortium name="The Human Body Louse Genome Consortium"/>
            <person name="Kirkness E."/>
            <person name="Walenz B."/>
            <person name="Hass B."/>
            <person name="Bruggner R."/>
            <person name="Strausberg R."/>
        </authorList>
    </citation>
    <scope>NUCLEOTIDE SEQUENCE</scope>
    <source>
        <strain evidence="2">USDA</strain>
    </source>
</reference>
<dbReference type="EMBL" id="AAZO01003289">
    <property type="status" value="NOT_ANNOTATED_CDS"/>
    <property type="molecule type" value="Genomic_DNA"/>
</dbReference>
<proteinExistence type="predicted"/>
<reference evidence="2" key="1">
    <citation type="submission" date="2007-04" db="EMBL/GenBank/DDBJ databases">
        <title>Annotation of Pediculus humanus corporis strain USDA.</title>
        <authorList>
            <person name="Kirkness E."/>
            <person name="Hannick L."/>
            <person name="Hass B."/>
            <person name="Bruggner R."/>
            <person name="Lawson D."/>
            <person name="Bidwell S."/>
            <person name="Joardar V."/>
            <person name="Caler E."/>
            <person name="Walenz B."/>
            <person name="Inman J."/>
            <person name="Schobel S."/>
            <person name="Galinsky K."/>
            <person name="Amedeo P."/>
            <person name="Strausberg R."/>
        </authorList>
    </citation>
    <scope>NUCLEOTIDE SEQUENCE</scope>
    <source>
        <strain evidence="2">USDA</strain>
    </source>
</reference>
<keyword evidence="1" id="KW-0472">Membrane</keyword>
<evidence type="ECO:0000256" key="1">
    <source>
        <dbReference type="SAM" id="Phobius"/>
    </source>
</evidence>
<organism>
    <name type="scientific">Pediculus humanus subsp. corporis</name>
    <name type="common">Body louse</name>
    <dbReference type="NCBI Taxonomy" id="121224"/>
    <lineage>
        <taxon>Eukaryota</taxon>
        <taxon>Metazoa</taxon>
        <taxon>Ecdysozoa</taxon>
        <taxon>Arthropoda</taxon>
        <taxon>Hexapoda</taxon>
        <taxon>Insecta</taxon>
        <taxon>Pterygota</taxon>
        <taxon>Neoptera</taxon>
        <taxon>Paraneoptera</taxon>
        <taxon>Psocodea</taxon>
        <taxon>Troctomorpha</taxon>
        <taxon>Phthiraptera</taxon>
        <taxon>Anoplura</taxon>
        <taxon>Pediculidae</taxon>
        <taxon>Pediculus</taxon>
    </lineage>
</organism>
<dbReference type="KEGG" id="phu:Phum_PHUM283360"/>
<dbReference type="RefSeq" id="XP_002426868.1">
    <property type="nucleotide sequence ID" value="XM_002426823.1"/>
</dbReference>
<dbReference type="CTD" id="8229492"/>
<dbReference type="AlphaFoldDB" id="E0VL74"/>
<dbReference type="InParanoid" id="E0VL74"/>
<dbReference type="VEuPathDB" id="VectorBase:PHUM283360"/>
<evidence type="ECO:0000313" key="4">
    <source>
        <dbReference type="Proteomes" id="UP000009046"/>
    </source>
</evidence>
<dbReference type="GeneID" id="8229492"/>
<evidence type="ECO:0000313" key="3">
    <source>
        <dbReference type="EnsemblMetazoa" id="PHUM283360-PA"/>
    </source>
</evidence>
<accession>E0VL74</accession>
<dbReference type="EMBL" id="DS235271">
    <property type="protein sequence ID" value="EEB14130.1"/>
    <property type="molecule type" value="Genomic_DNA"/>
</dbReference>
<keyword evidence="1" id="KW-0812">Transmembrane</keyword>
<sequence>MWKHEKRLGTSVKSNVSTENGFQVERKSFFKKYVSILVGSGVLGFFIVRRVHPDYRKPGIEASNLEVKEKG</sequence>
<dbReference type="EnsemblMetazoa" id="PHUM283360-RA">
    <property type="protein sequence ID" value="PHUM283360-PA"/>
    <property type="gene ID" value="PHUM283360"/>
</dbReference>
<evidence type="ECO:0000313" key="2">
    <source>
        <dbReference type="EMBL" id="EEB14130.1"/>
    </source>
</evidence>
<dbReference type="Proteomes" id="UP000009046">
    <property type="component" value="Unassembled WGS sequence"/>
</dbReference>